<evidence type="ECO:0000259" key="3">
    <source>
        <dbReference type="Pfam" id="PF07859"/>
    </source>
</evidence>
<dbReference type="RefSeq" id="WP_094623849.1">
    <property type="nucleotide sequence ID" value="NZ_NEFY01000001.1"/>
</dbReference>
<evidence type="ECO:0000313" key="5">
    <source>
        <dbReference type="EMBL" id="TVT31908.1"/>
    </source>
</evidence>
<dbReference type="GO" id="GO:0004806">
    <property type="term" value="F:triacylglycerol lipase activity"/>
    <property type="evidence" value="ECO:0007669"/>
    <property type="project" value="TreeGrafter"/>
</dbReference>
<keyword evidence="6" id="KW-1185">Reference proteome</keyword>
<dbReference type="PANTHER" id="PTHR48081:SF30">
    <property type="entry name" value="ACETYL-HYDROLASE LIPR-RELATED"/>
    <property type="match status" value="1"/>
</dbReference>
<dbReference type="InterPro" id="IPR029058">
    <property type="entry name" value="AB_hydrolase_fold"/>
</dbReference>
<dbReference type="Gene3D" id="3.40.50.1820">
    <property type="entry name" value="alpha/beta hydrolase"/>
    <property type="match status" value="1"/>
</dbReference>
<dbReference type="Proteomes" id="UP000216984">
    <property type="component" value="Unassembled WGS sequence"/>
</dbReference>
<keyword evidence="2 5" id="KW-0378">Hydrolase</keyword>
<evidence type="ECO:0000256" key="2">
    <source>
        <dbReference type="ARBA" id="ARBA00022801"/>
    </source>
</evidence>
<dbReference type="EMBL" id="VMRX01000036">
    <property type="protein sequence ID" value="TVT31908.1"/>
    <property type="molecule type" value="Genomic_DNA"/>
</dbReference>
<dbReference type="PROSITE" id="PS01173">
    <property type="entry name" value="LIPASE_GDXG_HIS"/>
    <property type="match status" value="1"/>
</dbReference>
<dbReference type="InterPro" id="IPR013094">
    <property type="entry name" value="AB_hydrolase_3"/>
</dbReference>
<name>A0A259W5D4_9GAMM</name>
<proteinExistence type="inferred from homology"/>
<accession>A0A259W5D4</accession>
<evidence type="ECO:0000313" key="7">
    <source>
        <dbReference type="Proteomes" id="UP000319142"/>
    </source>
</evidence>
<evidence type="ECO:0000313" key="6">
    <source>
        <dbReference type="Proteomes" id="UP000216984"/>
    </source>
</evidence>
<comment type="similarity">
    <text evidence="1">Belongs to the 'GDXG' lipolytic enzyme family.</text>
</comment>
<reference evidence="5 7" key="2">
    <citation type="submission" date="2019-07" db="EMBL/GenBank/DDBJ databases">
        <title>The pathways for chlorine oxyanion respiration interact through the shared metabolite chlorate.</title>
        <authorList>
            <person name="Barnum T.P."/>
            <person name="Cheng Y."/>
            <person name="Hill K.A."/>
            <person name="Lucas L.N."/>
            <person name="Carlson H.K."/>
            <person name="Coates J.D."/>
        </authorList>
    </citation>
    <scope>NUCLEOTIDE SEQUENCE [LARGE SCALE GENOMIC DNA]</scope>
    <source>
        <strain evidence="5">UCB</strain>
    </source>
</reference>
<dbReference type="Proteomes" id="UP000319142">
    <property type="component" value="Unassembled WGS sequence"/>
</dbReference>
<dbReference type="SUPFAM" id="SSF53474">
    <property type="entry name" value="alpha/beta-Hydrolases"/>
    <property type="match status" value="1"/>
</dbReference>
<evidence type="ECO:0000256" key="1">
    <source>
        <dbReference type="ARBA" id="ARBA00010515"/>
    </source>
</evidence>
<protein>
    <submittedName>
        <fullName evidence="5">Alpha/beta hydrolase</fullName>
    </submittedName>
</protein>
<gene>
    <name evidence="4" type="ORF">B9Q17_14815</name>
    <name evidence="5" type="ORF">FHK81_13555</name>
</gene>
<dbReference type="Pfam" id="PF07859">
    <property type="entry name" value="Abhydrolase_3"/>
    <property type="match status" value="1"/>
</dbReference>
<sequence length="297" mass="32440">MFQPLLEAGLRGTMHRFVKPVLSRAFPLSVQRRYTREAYRTSYPPKDVSFAWEDLGDVPVLRASPEDRSGGTVLYFHGGGYVMGSADTHRGIAGHLAKFSGCDVLIPDYRLAPEHPFPAAPDDAEAVYLALINQGVSPGSIALAGDSAGGGLSVVLAMRLRDHGHPLPSSVTCFSPWTDLSEKDLYTPECEPVLHAAWTFKAAKMYANGVPLTHPLVSPVYGDLSGLPPLLIQVGSQEVLLNDARRLAEAAKQEHVETTLEIYNNLWHVFQVHASQLDRARDALAVAGRHIRHHLQA</sequence>
<dbReference type="InterPro" id="IPR050300">
    <property type="entry name" value="GDXG_lipolytic_enzyme"/>
</dbReference>
<evidence type="ECO:0000313" key="4">
    <source>
        <dbReference type="EMBL" id="OZC37809.1"/>
    </source>
</evidence>
<reference evidence="4 6" key="1">
    <citation type="submission" date="2017-06" db="EMBL/GenBank/DDBJ databases">
        <title>Draft genome sequence of the halophilic bacterium Marinobacter vinifirmus FB1.</title>
        <authorList>
            <person name="Stepanov V.G."/>
            <person name="Roberts D.J."/>
            <person name="Fox G.E."/>
        </authorList>
    </citation>
    <scope>NUCLEOTIDE SEQUENCE [LARGE SCALE GENOMIC DNA]</scope>
    <source>
        <strain evidence="4 6">FB1</strain>
    </source>
</reference>
<dbReference type="AlphaFoldDB" id="A0A259W5D4"/>
<comment type="caution">
    <text evidence="5">The sequence shown here is derived from an EMBL/GenBank/DDBJ whole genome shotgun (WGS) entry which is preliminary data.</text>
</comment>
<dbReference type="EMBL" id="NEFY01000001">
    <property type="protein sequence ID" value="OZC37809.1"/>
    <property type="molecule type" value="Genomic_DNA"/>
</dbReference>
<feature type="domain" description="Alpha/beta hydrolase fold-3" evidence="3">
    <location>
        <begin position="73"/>
        <end position="271"/>
    </location>
</feature>
<dbReference type="InterPro" id="IPR002168">
    <property type="entry name" value="Lipase_GDXG_HIS_AS"/>
</dbReference>
<dbReference type="PANTHER" id="PTHR48081">
    <property type="entry name" value="AB HYDROLASE SUPERFAMILY PROTEIN C4A8.06C"/>
    <property type="match status" value="1"/>
</dbReference>
<organism evidence="5 7">
    <name type="scientific">Marinobacter vinifirmus</name>
    <dbReference type="NCBI Taxonomy" id="355591"/>
    <lineage>
        <taxon>Bacteria</taxon>
        <taxon>Pseudomonadati</taxon>
        <taxon>Pseudomonadota</taxon>
        <taxon>Gammaproteobacteria</taxon>
        <taxon>Pseudomonadales</taxon>
        <taxon>Marinobacteraceae</taxon>
        <taxon>Marinobacter</taxon>
    </lineage>
</organism>